<dbReference type="SUPFAM" id="SSF51735">
    <property type="entry name" value="NAD(P)-binding Rossmann-fold domains"/>
    <property type="match status" value="1"/>
</dbReference>
<dbReference type="InterPro" id="IPR002347">
    <property type="entry name" value="SDR_fam"/>
</dbReference>
<gene>
    <name evidence="3" type="ORF">HMN09_01175500</name>
</gene>
<dbReference type="PANTHER" id="PTHR24320:SF283">
    <property type="entry name" value="RETINOL DEHYDROGENASE 11"/>
    <property type="match status" value="1"/>
</dbReference>
<dbReference type="Pfam" id="PF00106">
    <property type="entry name" value="adh_short"/>
    <property type="match status" value="1"/>
</dbReference>
<dbReference type="EMBL" id="JACAZE010000020">
    <property type="protein sequence ID" value="KAF7293798.1"/>
    <property type="molecule type" value="Genomic_DNA"/>
</dbReference>
<organism evidence="3 4">
    <name type="scientific">Mycena chlorophos</name>
    <name type="common">Agaric fungus</name>
    <name type="synonym">Agaricus chlorophos</name>
    <dbReference type="NCBI Taxonomy" id="658473"/>
    <lineage>
        <taxon>Eukaryota</taxon>
        <taxon>Fungi</taxon>
        <taxon>Dikarya</taxon>
        <taxon>Basidiomycota</taxon>
        <taxon>Agaricomycotina</taxon>
        <taxon>Agaricomycetes</taxon>
        <taxon>Agaricomycetidae</taxon>
        <taxon>Agaricales</taxon>
        <taxon>Marasmiineae</taxon>
        <taxon>Mycenaceae</taxon>
        <taxon>Mycena</taxon>
    </lineage>
</organism>
<proteinExistence type="inferred from homology"/>
<dbReference type="Proteomes" id="UP000613580">
    <property type="component" value="Unassembled WGS sequence"/>
</dbReference>
<keyword evidence="4" id="KW-1185">Reference proteome</keyword>
<name>A0A8H6S7M6_MYCCL</name>
<sequence length="323" mass="34201">MAAVEYPTFTFETTAEEVADAFAEQIRGKNVLITGTSVNGIGNETARVIAKYANLVILTGHNEERLKLAEEAIKGSLPTANTRTLIIDLSSLASVRKAAAEASAYPEPIHVLIHNAAAGLTPFTLTVDGYEAQMATGHLASFLLTKLLAPKLLAAKTAEFTPRVVWVSSSIHVLESVNFELLKTPDATKYTPIMAYAHVKSATVLTAGELGRRSKGAILGYTVHPGVISTNINQAKDAIPVLQAVGVLDAEGKPDSTNYKWKTIPQGAATTVAAAFDPRISATPGAYLDDSKVAEAAAHSTDPATAAKLWTATEEIVGEKFEF</sequence>
<dbReference type="Gene3D" id="3.40.50.720">
    <property type="entry name" value="NAD(P)-binding Rossmann-like Domain"/>
    <property type="match status" value="1"/>
</dbReference>
<dbReference type="InterPro" id="IPR036291">
    <property type="entry name" value="NAD(P)-bd_dom_sf"/>
</dbReference>
<dbReference type="OrthoDB" id="191139at2759"/>
<protein>
    <submittedName>
        <fullName evidence="3">Short-chain dehydrogenase/reductase family protein</fullName>
    </submittedName>
</protein>
<comment type="similarity">
    <text evidence="1">Belongs to the short-chain dehydrogenases/reductases (SDR) family.</text>
</comment>
<dbReference type="AlphaFoldDB" id="A0A8H6S7M6"/>
<evidence type="ECO:0000313" key="4">
    <source>
        <dbReference type="Proteomes" id="UP000613580"/>
    </source>
</evidence>
<accession>A0A8H6S7M6</accession>
<dbReference type="GO" id="GO:0016491">
    <property type="term" value="F:oxidoreductase activity"/>
    <property type="evidence" value="ECO:0007669"/>
    <property type="project" value="UniProtKB-KW"/>
</dbReference>
<evidence type="ECO:0000256" key="1">
    <source>
        <dbReference type="ARBA" id="ARBA00006484"/>
    </source>
</evidence>
<reference evidence="3" key="1">
    <citation type="submission" date="2020-05" db="EMBL/GenBank/DDBJ databases">
        <title>Mycena genomes resolve the evolution of fungal bioluminescence.</title>
        <authorList>
            <person name="Tsai I.J."/>
        </authorList>
    </citation>
    <scope>NUCLEOTIDE SEQUENCE</scope>
    <source>
        <strain evidence="3">110903Hualien_Pintung</strain>
    </source>
</reference>
<evidence type="ECO:0000256" key="2">
    <source>
        <dbReference type="ARBA" id="ARBA00023002"/>
    </source>
</evidence>
<comment type="caution">
    <text evidence="3">The sequence shown here is derived from an EMBL/GenBank/DDBJ whole genome shotgun (WGS) entry which is preliminary data.</text>
</comment>
<dbReference type="PANTHER" id="PTHR24320">
    <property type="entry name" value="RETINOL DEHYDROGENASE"/>
    <property type="match status" value="1"/>
</dbReference>
<evidence type="ECO:0000313" key="3">
    <source>
        <dbReference type="EMBL" id="KAF7293798.1"/>
    </source>
</evidence>
<keyword evidence="2" id="KW-0560">Oxidoreductase</keyword>